<proteinExistence type="predicted"/>
<protein>
    <recommendedName>
        <fullName evidence="1">DUF2357 domain-containing protein</fullName>
    </recommendedName>
</protein>
<dbReference type="RefSeq" id="WP_235028139.1">
    <property type="nucleotide sequence ID" value="NZ_FCON02000001.1"/>
</dbReference>
<evidence type="ECO:0000259" key="1">
    <source>
        <dbReference type="Pfam" id="PF09823"/>
    </source>
</evidence>
<keyword evidence="3" id="KW-1185">Reference proteome</keyword>
<accession>A0A158F0V2</accession>
<sequence>MRPVFTAIASLYDSTNAIGARLRVAVLPRRQGSRQDTLWCSDDQSEPSCGISAIEVVEGNEYRYEWIGIDPSVSRLRADPEEIFQPDTMDGRSGRLRPGLATGTVQIELASESGVLGRLEIEVRSRKLNYASEYQWMLRDIAERMTELVMDRFAVSGTRFEQDETRDAVTLYQRFAFLRALIDSERFQNAIREILRRPHTAWDSNVEWVHPGVGLRAGSQVARQLMRAGSRLKWTDGPISSVPSRLERRRSEATHDTTPNRFIKFALEHWRQVMGDMDRRLAETSTPATLRGRREIAEVVIRLDDMLHHELFADLGPMMRFPADDQVLQKREGYRDVFKAYVEFELASRLSWQDAEGSHQAGIRDVATLYEHWAFIELAQMVAELIGHSFDLGPLVKTRKDGLSVVLQSGVETVLRGEVERLGRHMVVELCFNRTFGVSSKQIASWTRPMRPDYSLLIHAAESEQAGFEPVVIHFDAKYRVDFIEDLLGAADDPVDSMPTDAPNDDLRRGGALRADLLKMHAYRDAIRRTAGAYVLYPGGDDEVKGLPFTEFHELLPGLGAFVLRPGSDGTTSGASAVKRFLDEVLDHVATRLTRHERGRYWQEEIYGDRSRNPVLLEAPMPETNVLIGFVKGPEHWAWIERNKSYNVRVEGRAGGVRSDARLLQAQLLLLYCPSMVRLALARIVSDPECVACAGMKATGYPEPRGDYWCVQLTWIDRADWLIGFSSSALDAFVRRSGRLRGEPTVLSWAELRRLAEFEE</sequence>
<dbReference type="EMBL" id="FCON02000001">
    <property type="protein sequence ID" value="SAL13467.1"/>
    <property type="molecule type" value="Genomic_DNA"/>
</dbReference>
<dbReference type="InterPro" id="IPR018633">
    <property type="entry name" value="DUF2357"/>
</dbReference>
<evidence type="ECO:0000313" key="2">
    <source>
        <dbReference type="EMBL" id="SAL13467.1"/>
    </source>
</evidence>
<dbReference type="InterPro" id="IPR007505">
    <property type="entry name" value="PDDEXK_7"/>
</dbReference>
<dbReference type="Pfam" id="PF09823">
    <property type="entry name" value="DUF2357"/>
    <property type="match status" value="1"/>
</dbReference>
<gene>
    <name evidence="2" type="ORF">AWB68_00188</name>
</gene>
<dbReference type="AlphaFoldDB" id="A0A158F0V2"/>
<feature type="domain" description="DUF2357" evidence="1">
    <location>
        <begin position="94"/>
        <end position="341"/>
    </location>
</feature>
<reference evidence="2" key="1">
    <citation type="submission" date="2016-01" db="EMBL/GenBank/DDBJ databases">
        <authorList>
            <person name="Peeters C."/>
        </authorList>
    </citation>
    <scope>NUCLEOTIDE SEQUENCE [LARGE SCALE GENOMIC DNA]</scope>
    <source>
        <strain evidence="2">LMG 22940</strain>
    </source>
</reference>
<name>A0A158F0V2_9BURK</name>
<comment type="caution">
    <text evidence="2">The sequence shown here is derived from an EMBL/GenBank/DDBJ whole genome shotgun (WGS) entry which is preliminary data.</text>
</comment>
<organism evidence="2 3">
    <name type="scientific">Caballeronia choica</name>
    <dbReference type="NCBI Taxonomy" id="326476"/>
    <lineage>
        <taxon>Bacteria</taxon>
        <taxon>Pseudomonadati</taxon>
        <taxon>Pseudomonadota</taxon>
        <taxon>Betaproteobacteria</taxon>
        <taxon>Burkholderiales</taxon>
        <taxon>Burkholderiaceae</taxon>
        <taxon>Caballeronia</taxon>
    </lineage>
</organism>
<dbReference type="Pfam" id="PF04411">
    <property type="entry name" value="PDDEXK_7"/>
    <property type="match status" value="1"/>
</dbReference>
<evidence type="ECO:0000313" key="3">
    <source>
        <dbReference type="Proteomes" id="UP000054770"/>
    </source>
</evidence>
<dbReference type="Proteomes" id="UP000054770">
    <property type="component" value="Unassembled WGS sequence"/>
</dbReference>